<dbReference type="Ensembl" id="ENSACAT00000029662.2">
    <property type="protein sequence ID" value="ENSACAP00000022245.1"/>
    <property type="gene ID" value="ENSACAG00000028357.2"/>
</dbReference>
<accession>R4GAE8</accession>
<dbReference type="HOGENOM" id="CLU_000680_1_1_1"/>
<dbReference type="Pfam" id="PF00078">
    <property type="entry name" value="RVT_1"/>
    <property type="match status" value="1"/>
</dbReference>
<evidence type="ECO:0000256" key="1">
    <source>
        <dbReference type="SAM" id="Coils"/>
    </source>
</evidence>
<keyword evidence="4" id="KW-1185">Reference proteome</keyword>
<dbReference type="AlphaFoldDB" id="R4GAE8"/>
<dbReference type="InterPro" id="IPR043502">
    <property type="entry name" value="DNA/RNA_pol_sf"/>
</dbReference>
<evidence type="ECO:0000259" key="2">
    <source>
        <dbReference type="PROSITE" id="PS50878"/>
    </source>
</evidence>
<evidence type="ECO:0000313" key="3">
    <source>
        <dbReference type="Ensembl" id="ENSACAP00000022245.1"/>
    </source>
</evidence>
<reference evidence="3" key="1">
    <citation type="submission" date="2009-12" db="EMBL/GenBank/DDBJ databases">
        <title>The Genome Sequence of Anolis carolinensis (Green Anole Lizard).</title>
        <authorList>
            <consortium name="The Genome Sequencing Platform"/>
            <person name="Di Palma F."/>
            <person name="Alfoldi J."/>
            <person name="Heiman D."/>
            <person name="Young S."/>
            <person name="Grabherr M."/>
            <person name="Johnson J."/>
            <person name="Lander E.S."/>
            <person name="Lindblad-Toh K."/>
        </authorList>
    </citation>
    <scope>NUCLEOTIDE SEQUENCE [LARGE SCALE GENOMIC DNA]</scope>
    <source>
        <strain evidence="3">JBL SC #1</strain>
    </source>
</reference>
<proteinExistence type="predicted"/>
<dbReference type="GeneTree" id="ENSGT01150000286916"/>
<dbReference type="PANTHER" id="PTHR31635:SF196">
    <property type="entry name" value="REVERSE TRANSCRIPTASE DOMAIN-CONTAINING PROTEIN-RELATED"/>
    <property type="match status" value="1"/>
</dbReference>
<dbReference type="CDD" id="cd01650">
    <property type="entry name" value="RT_nLTR_like"/>
    <property type="match status" value="1"/>
</dbReference>
<sequence length="899" mass="108760">MEERANKLKFIKQDFFQNANKPGRWMSNRIKERKESKYVTKIKEGDKIYTKEGNIKTQFQKFYETLYQKEQIDEEKIMKYIEERKVTKISEKQREELNREITEQEIKKAIQNLKPNKAPGPDGLTAVYYKTFGQELIPYLKKIMNRIREIAKMPETWKQANICTIHKENSDPEKIKNYRPISLLNLDYKIFSNIIAERFKNFLKNWIKEEQTGFLPNRHQRENVRTIIDLIEYYEIKNQKKVLLLALDAEKAFDNVNWSFFKLLIREMDIGYYFQNTIDAIYTSQKAKILINDRETKDINIEKGTRQGCPLSPLIFILTLEILLNRIREEEELKGAKIQNHEYKIRAFADDIICVIEDPDTKLGKWLEIIREFGAVAGFKINLEKTKAITKNITKKEQETLMKKWNIQIAPKIKYLGIIITQKNSQLLENNYLTKWKEMKKEMEIWGKLKLSLLGRIACVKMSILPKMIFLFQNLPIIRNQKTLKEWNRDIMKFIWQKKKPRIKLKYMIQEKNRGGLATPDLKLYFEASALMWVRDWTKLENNKLLNLEGINLRLGWHAYLWYGKSKIEKEFNNHFIRSAILKIWEKYKKKLYDKTPLWVSPLEASQRRLLGWHNWPNYKELLVKQNGEWEMRPQQELREINKKISWYQIWQVKEHFKTDKQVGFEEQNTFWEKITQTDRKIITKIYKKLIEWETEKEEEKSYMTRWNENIGRKIRKEEWEGIWREKLKYSYATDLKENWIKMAYRWHMTPQKLGKCYKNVKKNCWKCEKIEGTYYHMWWGCEKAKIYWKKIRGDIEKILEIKLPMKPEIWLLGITEQKLEKNKDKLLFLLTTAARICYARIWKNPEIPKEEEWLKKIQDIKNMDRLTFLLSKSKGNPIKETNWDNVTKYLEGKIKHSK</sequence>
<dbReference type="PANTHER" id="PTHR31635">
    <property type="entry name" value="REVERSE TRANSCRIPTASE DOMAIN-CONTAINING PROTEIN-RELATED"/>
    <property type="match status" value="1"/>
</dbReference>
<reference evidence="3" key="3">
    <citation type="submission" date="2025-09" db="UniProtKB">
        <authorList>
            <consortium name="Ensembl"/>
        </authorList>
    </citation>
    <scope>IDENTIFICATION</scope>
</reference>
<dbReference type="Proteomes" id="UP000001646">
    <property type="component" value="Unplaced"/>
</dbReference>
<dbReference type="Bgee" id="ENSACAG00000028357">
    <property type="expression patterns" value="Expressed in adrenal gland and 12 other cell types or tissues"/>
</dbReference>
<dbReference type="InParanoid" id="R4GAE8"/>
<organism evidence="3 4">
    <name type="scientific">Anolis carolinensis</name>
    <name type="common">Green anole</name>
    <name type="synonym">American chameleon</name>
    <dbReference type="NCBI Taxonomy" id="28377"/>
    <lineage>
        <taxon>Eukaryota</taxon>
        <taxon>Metazoa</taxon>
        <taxon>Chordata</taxon>
        <taxon>Craniata</taxon>
        <taxon>Vertebrata</taxon>
        <taxon>Euteleostomi</taxon>
        <taxon>Lepidosauria</taxon>
        <taxon>Squamata</taxon>
        <taxon>Bifurcata</taxon>
        <taxon>Unidentata</taxon>
        <taxon>Episquamata</taxon>
        <taxon>Toxicofera</taxon>
        <taxon>Iguania</taxon>
        <taxon>Dactyloidae</taxon>
        <taxon>Anolis</taxon>
    </lineage>
</organism>
<keyword evidence="1" id="KW-0175">Coiled coil</keyword>
<dbReference type="PROSITE" id="PS50878">
    <property type="entry name" value="RT_POL"/>
    <property type="match status" value="1"/>
</dbReference>
<feature type="coiled-coil region" evidence="1">
    <location>
        <begin position="87"/>
        <end position="114"/>
    </location>
</feature>
<name>R4GAE8_ANOCA</name>
<protein>
    <recommendedName>
        <fullName evidence="2">Reverse transcriptase domain-containing protein</fullName>
    </recommendedName>
</protein>
<dbReference type="InterPro" id="IPR000477">
    <property type="entry name" value="RT_dom"/>
</dbReference>
<dbReference type="SUPFAM" id="SSF56672">
    <property type="entry name" value="DNA/RNA polymerases"/>
    <property type="match status" value="1"/>
</dbReference>
<feature type="domain" description="Reverse transcriptase" evidence="2">
    <location>
        <begin position="146"/>
        <end position="420"/>
    </location>
</feature>
<evidence type="ECO:0000313" key="4">
    <source>
        <dbReference type="Proteomes" id="UP000001646"/>
    </source>
</evidence>
<reference evidence="3" key="2">
    <citation type="submission" date="2025-08" db="UniProtKB">
        <authorList>
            <consortium name="Ensembl"/>
        </authorList>
    </citation>
    <scope>IDENTIFICATION</scope>
</reference>